<dbReference type="PANTHER" id="PTHR35566:SF1">
    <property type="entry name" value="TYPE VI SECRETION SYSTEM BASEPLATE COMPONENT TSSK1"/>
    <property type="match status" value="1"/>
</dbReference>
<evidence type="ECO:0000313" key="2">
    <source>
        <dbReference type="Proteomes" id="UP000007472"/>
    </source>
</evidence>
<dbReference type="PANTHER" id="PTHR35566">
    <property type="entry name" value="BLR3599 PROTEIN"/>
    <property type="match status" value="1"/>
</dbReference>
<name>A0A654KGY1_TAYEM</name>
<evidence type="ECO:0000313" key="1">
    <source>
        <dbReference type="EMBL" id="ADU91650.1"/>
    </source>
</evidence>
<dbReference type="AlphaFoldDB" id="A0A654KGY1"/>
<dbReference type="Proteomes" id="UP000007472">
    <property type="component" value="Chromosome"/>
</dbReference>
<dbReference type="Pfam" id="PF05936">
    <property type="entry name" value="T6SS_VasE"/>
    <property type="match status" value="1"/>
</dbReference>
<reference evidence="1 2" key="1">
    <citation type="journal article" date="2011" name="J. Bacteriol.">
        <title>Genome sequence of Taylorella equigenitalis MCE9, the causative agent of contagious equine metritis.</title>
        <authorList>
            <person name="Hebert L."/>
            <person name="Moumen B."/>
            <person name="Duquesne F."/>
            <person name="Breuil M.F."/>
            <person name="Laugier C."/>
            <person name="Batto J.M."/>
            <person name="Renault P."/>
            <person name="Petry S."/>
        </authorList>
    </citation>
    <scope>NUCLEOTIDE SEQUENCE [LARGE SCALE GENOMIC DNA]</scope>
    <source>
        <strain evidence="1 2">MCE9</strain>
    </source>
</reference>
<proteinExistence type="predicted"/>
<dbReference type="KEGG" id="teq:TEQUI_0712"/>
<protein>
    <submittedName>
        <fullName evidence="1">Uncharacterized protein ImpJ/VasE</fullName>
    </submittedName>
</protein>
<organism evidence="1 2">
    <name type="scientific">Taylorella equigenitalis (strain MCE9)</name>
    <dbReference type="NCBI Taxonomy" id="937774"/>
    <lineage>
        <taxon>Bacteria</taxon>
        <taxon>Pseudomonadati</taxon>
        <taxon>Pseudomonadota</taxon>
        <taxon>Betaproteobacteria</taxon>
        <taxon>Burkholderiales</taxon>
        <taxon>Alcaligenaceae</taxon>
        <taxon>Taylorella</taxon>
    </lineage>
</organism>
<gene>
    <name evidence="1" type="ordered locus">TEQUI_0712</name>
</gene>
<accession>A0A654KGY1</accession>
<dbReference type="NCBIfam" id="TIGR03353">
    <property type="entry name" value="VI_chp_4"/>
    <property type="match status" value="1"/>
</dbReference>
<dbReference type="InterPro" id="IPR010263">
    <property type="entry name" value="T6SS_TssK"/>
</dbReference>
<dbReference type="EMBL" id="CP002456">
    <property type="protein sequence ID" value="ADU91650.1"/>
    <property type="molecule type" value="Genomic_DNA"/>
</dbReference>
<sequence>MSIESKVIWTEGMFLRPQHFQQQDRYLDSKQKVLLEASSTYFWGFSQLEIDQNALKENKLSILNASGIFKDGTAFSLGPNEVPMLPLDTLTREETIYLVLPSREASRQEVSYDEGSDLLARFSVVETTLSDVSDITLGEAPVQIGKPKFRFMPDSEIDGSWIKLPLVHYKGKNKLNIVEVDSGFIQPTLNCTFVDNPITNHLSKVVELLNLRSTELSKRFNPNNRTSASTTYETIILGIVNRNLILFRHLYTLEYLHPEVFFRYLSMLVAELAMFHPDSIAINKIPSYDHDALKVPLENLMSQIGDALNIVFEDAYVSIPLEDKGHGLSVGKVPDKSLFAKSQFVLAVKADLPGESVRKTFPQQAKLGPTNRMRDLVHLQLPGITLEHMDQVPAALPYHAGYIYFNLVKDGDMWNQFEKSSTLALHLAGEYPGLDMLFWAVKNTDKRNSK</sequence>